<dbReference type="EMBL" id="LWBO01000044">
    <property type="protein sequence ID" value="OQP42608.1"/>
    <property type="molecule type" value="Genomic_DNA"/>
</dbReference>
<dbReference type="InterPro" id="IPR016181">
    <property type="entry name" value="Acyl_CoA_acyltransferase"/>
</dbReference>
<sequence length="232" mass="27178">MNNTMPLYTSLSPDNKYDLLFEQHFLQGKINIGLRPLSLPGDWPLISKWLQRAYRRRHMSITHLPDKYLRETLAIMLQCDFAQPFVGLINEQPAFLVELCDGDKQCDALEGGAHLFQPGDHAMRLILSHTAIHTRYWPSYALFSSLEYFFSHQQVKRVVWQLHEKDTFYINLANQSGLREPKLKRKDFDYAQSFDAGSFGSAQDPHIQVYLYLRENFTRFLALYQRTMPKLS</sequence>
<organism evidence="1 2">
    <name type="scientific">Niastella koreensis</name>
    <dbReference type="NCBI Taxonomy" id="354356"/>
    <lineage>
        <taxon>Bacteria</taxon>
        <taxon>Pseudomonadati</taxon>
        <taxon>Bacteroidota</taxon>
        <taxon>Chitinophagia</taxon>
        <taxon>Chitinophagales</taxon>
        <taxon>Chitinophagaceae</taxon>
        <taxon>Niastella</taxon>
    </lineage>
</organism>
<accession>A0ABX3NQJ8</accession>
<keyword evidence="2" id="KW-1185">Reference proteome</keyword>
<dbReference type="RefSeq" id="WP_014220913.1">
    <property type="nucleotide sequence ID" value="NZ_LWBO01000044.1"/>
</dbReference>
<protein>
    <submittedName>
        <fullName evidence="1">Uncharacterized protein</fullName>
    </submittedName>
</protein>
<proteinExistence type="predicted"/>
<name>A0ABX3NQJ8_9BACT</name>
<dbReference type="Proteomes" id="UP000192277">
    <property type="component" value="Unassembled WGS sequence"/>
</dbReference>
<gene>
    <name evidence="1" type="ORF">A4D02_13665</name>
</gene>
<evidence type="ECO:0000313" key="2">
    <source>
        <dbReference type="Proteomes" id="UP000192277"/>
    </source>
</evidence>
<comment type="caution">
    <text evidence="1">The sequence shown here is derived from an EMBL/GenBank/DDBJ whole genome shotgun (WGS) entry which is preliminary data.</text>
</comment>
<dbReference type="Gene3D" id="3.40.630.30">
    <property type="match status" value="1"/>
</dbReference>
<reference evidence="1 2" key="1">
    <citation type="submission" date="2016-04" db="EMBL/GenBank/DDBJ databases">
        <authorList>
            <person name="Chen L."/>
            <person name="Zhuang W."/>
            <person name="Wang G."/>
        </authorList>
    </citation>
    <scope>NUCLEOTIDE SEQUENCE [LARGE SCALE GENOMIC DNA]</scope>
    <source>
        <strain evidence="2">GR20</strain>
    </source>
</reference>
<dbReference type="SUPFAM" id="SSF55729">
    <property type="entry name" value="Acyl-CoA N-acyltransferases (Nat)"/>
    <property type="match status" value="1"/>
</dbReference>
<evidence type="ECO:0000313" key="1">
    <source>
        <dbReference type="EMBL" id="OQP42608.1"/>
    </source>
</evidence>
<dbReference type="Pfam" id="PF13523">
    <property type="entry name" value="Acetyltransf_8"/>
    <property type="match status" value="1"/>
</dbReference>